<dbReference type="NCBIfam" id="TIGR00350">
    <property type="entry name" value="lytR_cpsA_psr"/>
    <property type="match status" value="1"/>
</dbReference>
<reference evidence="6" key="1">
    <citation type="submission" date="2022-05" db="EMBL/GenBank/DDBJ databases">
        <title>A methanotrophic Mycobacterium dominates a cave microbial ecosystem.</title>
        <authorList>
            <person name="Van Spanning R.J.M."/>
            <person name="Guan Q."/>
            <person name="Melkonian C."/>
            <person name="Gallant J."/>
            <person name="Polerecky L."/>
            <person name="Flot J.-F."/>
            <person name="Brandt B.W."/>
            <person name="Braster M."/>
            <person name="Iturbe Espinoza P."/>
            <person name="Aerts J."/>
            <person name="Meima-Franke M."/>
            <person name="Piersma S.R."/>
            <person name="Bunduc C."/>
            <person name="Ummels R."/>
            <person name="Pain A."/>
            <person name="Fleming E.J."/>
            <person name="van der Wel N."/>
            <person name="Gherman V.D."/>
            <person name="Sarbu S.M."/>
            <person name="Bodelier P.L.E."/>
            <person name="Bitter W."/>
        </authorList>
    </citation>
    <scope>NUCLEOTIDE SEQUENCE</scope>
    <source>
        <strain evidence="6">Sulfur Cave</strain>
    </source>
</reference>
<dbReference type="Pfam" id="PF03816">
    <property type="entry name" value="LytR_cpsA_psr"/>
    <property type="match status" value="1"/>
</dbReference>
<protein>
    <submittedName>
        <fullName evidence="6">LCP family protein</fullName>
    </submittedName>
</protein>
<dbReference type="InterPro" id="IPR027381">
    <property type="entry name" value="LytR/CpsA/Psr_C"/>
</dbReference>
<dbReference type="InterPro" id="IPR050922">
    <property type="entry name" value="LytR/CpsA/Psr_CW_biosynth"/>
</dbReference>
<feature type="compositionally biased region" description="Polar residues" evidence="2">
    <location>
        <begin position="565"/>
        <end position="589"/>
    </location>
</feature>
<evidence type="ECO:0000256" key="2">
    <source>
        <dbReference type="SAM" id="MobiDB-lite"/>
    </source>
</evidence>
<evidence type="ECO:0000313" key="7">
    <source>
        <dbReference type="Proteomes" id="UP001056610"/>
    </source>
</evidence>
<accession>A0ABY4QI23</accession>
<evidence type="ECO:0000259" key="5">
    <source>
        <dbReference type="Pfam" id="PF13399"/>
    </source>
</evidence>
<evidence type="ECO:0000256" key="1">
    <source>
        <dbReference type="ARBA" id="ARBA00006068"/>
    </source>
</evidence>
<feature type="region of interest" description="Disordered" evidence="2">
    <location>
        <begin position="523"/>
        <end position="589"/>
    </location>
</feature>
<dbReference type="Proteomes" id="UP001056610">
    <property type="component" value="Chromosome"/>
</dbReference>
<keyword evidence="3" id="KW-1133">Transmembrane helix</keyword>
<dbReference type="PANTHER" id="PTHR33392:SF6">
    <property type="entry name" value="POLYISOPRENYL-TEICHOIC ACID--PEPTIDOGLYCAN TEICHOIC ACID TRANSFERASE TAGU"/>
    <property type="match status" value="1"/>
</dbReference>
<dbReference type="EMBL" id="CP097320">
    <property type="protein sequence ID" value="UQX10677.1"/>
    <property type="molecule type" value="Genomic_DNA"/>
</dbReference>
<dbReference type="PANTHER" id="PTHR33392">
    <property type="entry name" value="POLYISOPRENYL-TEICHOIC ACID--PEPTIDOGLYCAN TEICHOIC ACID TRANSFERASE TAGU"/>
    <property type="match status" value="1"/>
</dbReference>
<keyword evidence="3" id="KW-0472">Membrane</keyword>
<keyword evidence="3" id="KW-0812">Transmembrane</keyword>
<feature type="domain" description="Cell envelope-related transcriptional attenuator" evidence="4">
    <location>
        <begin position="270"/>
        <end position="443"/>
    </location>
</feature>
<feature type="domain" description="LytR/CpsA/Psr regulator C-terminal" evidence="5">
    <location>
        <begin position="572"/>
        <end position="656"/>
    </location>
</feature>
<comment type="similarity">
    <text evidence="1">Belongs to the LytR/CpsA/Psr (LCP) family.</text>
</comment>
<feature type="compositionally biased region" description="Basic and acidic residues" evidence="2">
    <location>
        <begin position="137"/>
        <end position="146"/>
    </location>
</feature>
<dbReference type="Pfam" id="PF13399">
    <property type="entry name" value="LytR_C"/>
    <property type="match status" value="1"/>
</dbReference>
<evidence type="ECO:0000256" key="3">
    <source>
        <dbReference type="SAM" id="Phobius"/>
    </source>
</evidence>
<feature type="compositionally biased region" description="Polar residues" evidence="2">
    <location>
        <begin position="689"/>
        <end position="699"/>
    </location>
</feature>
<proteinExistence type="inferred from homology"/>
<feature type="region of interest" description="Disordered" evidence="2">
    <location>
        <begin position="54"/>
        <end position="122"/>
    </location>
</feature>
<dbReference type="RefSeq" id="WP_219067941.1">
    <property type="nucleotide sequence ID" value="NZ_CAJUXY010000027.1"/>
</dbReference>
<evidence type="ECO:0000259" key="4">
    <source>
        <dbReference type="Pfam" id="PF03816"/>
    </source>
</evidence>
<feature type="transmembrane region" description="Helical" evidence="3">
    <location>
        <begin position="184"/>
        <end position="203"/>
    </location>
</feature>
<name>A0ABY4QI23_9MYCO</name>
<keyword evidence="7" id="KW-1185">Reference proteome</keyword>
<feature type="region of interest" description="Disordered" evidence="2">
    <location>
        <begin position="137"/>
        <end position="181"/>
    </location>
</feature>
<feature type="compositionally biased region" description="Polar residues" evidence="2">
    <location>
        <begin position="533"/>
        <end position="544"/>
    </location>
</feature>
<gene>
    <name evidence="6" type="ORF">M5I08_22190</name>
</gene>
<feature type="region of interest" description="Disordered" evidence="2">
    <location>
        <begin position="658"/>
        <end position="699"/>
    </location>
</feature>
<feature type="region of interest" description="Disordered" evidence="2">
    <location>
        <begin position="1"/>
        <end position="31"/>
    </location>
</feature>
<sequence>MSDGDFGADKATPDTASGHPRAFGVDGDDVGLTAATIGTRGAAPWERFAAPSQGIAVARRWSQPLAPSPTEPDEDDGPRGCHTDGELTVAELIAKIGGSTAQRPRHRRAAPGPEPPESNDDAYAVSPAYAFALTDVEVRPPQRRSAEQATVLPKSPVRPRPTQPVDRPPADEHPTRKPGRRRHAMLLAGRLTAAAIAALALALTGEAWQWSASKNHRLNTVSALDPQSRDILDPNAQYGDEDFLIVGIDSRAGANREMGAGNTEDAGGARSDTIMLVNIPANRKRVVAVSFPRDLATTPIQCEAWNPDTGEYGPLYDRDTKKYGPRYVYTETKLNSTFAFGGPKCLVKEIQKLSGLSINRFIAIDFAGFAKMVDALGGVEVCSTAPLKDYELGTVLAHAGRQRIDSKTALNYVRARNVTTENNGDYGRIKRQQLFMSSLLRSLISQDTFFSPNKLNSVVNTFIKDSYVDNVKTKDLVQLGQSVQGMSAGHVSFVTVPTGETDENGDEPPRTSDMRALFDAIINDDPLPGENDLNATSTPPTKSLTGKAPETTALSAQPHPERVQAVTTSPKDVTVQVSNSTSKTGLASTASTQLKRQGFKVKTPDDYPSSLKSTTVLFSPGNEQAAATVAATLSHPKVERVTGIGKTVQVVLGPDFSSVSAPPPSGSSVSVQIDRNTASAPTKLPEDLSVTNAADTTCE</sequence>
<organism evidence="6 7">
    <name type="scientific">Candidatus Mycobacterium methanotrophicum</name>
    <dbReference type="NCBI Taxonomy" id="2943498"/>
    <lineage>
        <taxon>Bacteria</taxon>
        <taxon>Bacillati</taxon>
        <taxon>Actinomycetota</taxon>
        <taxon>Actinomycetes</taxon>
        <taxon>Mycobacteriales</taxon>
        <taxon>Mycobacteriaceae</taxon>
        <taxon>Mycobacterium</taxon>
    </lineage>
</organism>
<dbReference type="InterPro" id="IPR004474">
    <property type="entry name" value="LytR_CpsA_psr"/>
</dbReference>
<evidence type="ECO:0000313" key="6">
    <source>
        <dbReference type="EMBL" id="UQX10677.1"/>
    </source>
</evidence>